<sequence length="271" mass="28170">MTGGLASAAAYPGAAGESTVASPDPQAEREFPRGRAAVVVATVATAASPRSPGGSPAPPALSLSLRPHARLPREVVAGIARASHQRRNYDSLPSPENAPSPASPLFAERDAHPTSHVSGRSRSAESISSGSSTANLSAAPGNGDSDGVLVLDRNSKFSILEGGERIACAAKKQFFVLARKESRHARRTENVSAASADVGMEIVGQGSGCLEDSQKKVYGISTQSFTFLSVPPAVGKPSRPYLAYRCLSRRRSAQGTDFQQRGGRISPSSSF</sequence>
<feature type="region of interest" description="Disordered" evidence="1">
    <location>
        <begin position="1"/>
        <end position="147"/>
    </location>
</feature>
<feature type="non-terminal residue" evidence="2">
    <location>
        <position position="271"/>
    </location>
</feature>
<feature type="compositionally biased region" description="Low complexity" evidence="1">
    <location>
        <begin position="1"/>
        <end position="16"/>
    </location>
</feature>
<evidence type="ECO:0000313" key="2">
    <source>
        <dbReference type="EMBL" id="KAG5455919.1"/>
    </source>
</evidence>
<dbReference type="Proteomes" id="UP000673691">
    <property type="component" value="Unassembled WGS sequence"/>
</dbReference>
<feature type="region of interest" description="Disordered" evidence="1">
    <location>
        <begin position="251"/>
        <end position="271"/>
    </location>
</feature>
<comment type="caution">
    <text evidence="2">The sequence shown here is derived from an EMBL/GenBank/DDBJ whole genome shotgun (WGS) entry which is preliminary data.</text>
</comment>
<protein>
    <submittedName>
        <fullName evidence="2">Uncharacterized protein</fullName>
    </submittedName>
</protein>
<feature type="compositionally biased region" description="Low complexity" evidence="1">
    <location>
        <begin position="118"/>
        <end position="132"/>
    </location>
</feature>
<reference evidence="2 3" key="1">
    <citation type="journal article" name="Sci. Rep.">
        <title>Genome-scale phylogenetic analyses confirm Olpidium as the closest living zoosporic fungus to the non-flagellated, terrestrial fungi.</title>
        <authorList>
            <person name="Chang Y."/>
            <person name="Rochon D."/>
            <person name="Sekimoto S."/>
            <person name="Wang Y."/>
            <person name="Chovatia M."/>
            <person name="Sandor L."/>
            <person name="Salamov A."/>
            <person name="Grigoriev I.V."/>
            <person name="Stajich J.E."/>
            <person name="Spatafora J.W."/>
        </authorList>
    </citation>
    <scope>NUCLEOTIDE SEQUENCE [LARGE SCALE GENOMIC DNA]</scope>
    <source>
        <strain evidence="2">S191</strain>
    </source>
</reference>
<organism evidence="2 3">
    <name type="scientific">Olpidium bornovanus</name>
    <dbReference type="NCBI Taxonomy" id="278681"/>
    <lineage>
        <taxon>Eukaryota</taxon>
        <taxon>Fungi</taxon>
        <taxon>Fungi incertae sedis</taxon>
        <taxon>Olpidiomycota</taxon>
        <taxon>Olpidiomycotina</taxon>
        <taxon>Olpidiomycetes</taxon>
        <taxon>Olpidiales</taxon>
        <taxon>Olpidiaceae</taxon>
        <taxon>Olpidium</taxon>
    </lineage>
</organism>
<gene>
    <name evidence="2" type="ORF">BJ554DRAFT_4495</name>
</gene>
<dbReference type="AlphaFoldDB" id="A0A8H8DEM9"/>
<evidence type="ECO:0000313" key="3">
    <source>
        <dbReference type="Proteomes" id="UP000673691"/>
    </source>
</evidence>
<dbReference type="EMBL" id="JAEFCI010012573">
    <property type="protein sequence ID" value="KAG5455919.1"/>
    <property type="molecule type" value="Genomic_DNA"/>
</dbReference>
<keyword evidence="3" id="KW-1185">Reference proteome</keyword>
<proteinExistence type="predicted"/>
<evidence type="ECO:0000256" key="1">
    <source>
        <dbReference type="SAM" id="MobiDB-lite"/>
    </source>
</evidence>
<accession>A0A8H8DEM9</accession>
<feature type="compositionally biased region" description="Low complexity" evidence="1">
    <location>
        <begin position="36"/>
        <end position="66"/>
    </location>
</feature>
<name>A0A8H8DEM9_9FUNG</name>